<dbReference type="InterPro" id="IPR015919">
    <property type="entry name" value="Cadherin-like_sf"/>
</dbReference>
<evidence type="ECO:0000256" key="3">
    <source>
        <dbReference type="SAM" id="MobiDB-lite"/>
    </source>
</evidence>
<dbReference type="InterPro" id="IPR019405">
    <property type="entry name" value="Lactonase_7-beta_prop"/>
</dbReference>
<feature type="compositionally biased region" description="Acidic residues" evidence="3">
    <location>
        <begin position="2939"/>
        <end position="2952"/>
    </location>
</feature>
<keyword evidence="6" id="KW-1185">Reference proteome</keyword>
<evidence type="ECO:0000256" key="2">
    <source>
        <dbReference type="ARBA" id="ARBA00022526"/>
    </source>
</evidence>
<reference evidence="5 6" key="1">
    <citation type="submission" date="2019-04" db="EMBL/GenBank/DDBJ databases">
        <title>Azoarcus nasutitermitis sp. nov. isolated from termite nest.</title>
        <authorList>
            <person name="Lin S.-Y."/>
            <person name="Hameed A."/>
            <person name="Hsu Y.-H."/>
            <person name="Young C.-C."/>
        </authorList>
    </citation>
    <scope>NUCLEOTIDE SEQUENCE [LARGE SCALE GENOMIC DNA]</scope>
    <source>
        <strain evidence="5 6">CC-YHH838</strain>
    </source>
</reference>
<dbReference type="GO" id="GO:0016020">
    <property type="term" value="C:membrane"/>
    <property type="evidence" value="ECO:0007669"/>
    <property type="project" value="InterPro"/>
</dbReference>
<dbReference type="Proteomes" id="UP000308430">
    <property type="component" value="Unassembled WGS sequence"/>
</dbReference>
<feature type="compositionally biased region" description="Polar residues" evidence="3">
    <location>
        <begin position="2918"/>
        <end position="2934"/>
    </location>
</feature>
<dbReference type="InterPro" id="IPR011044">
    <property type="entry name" value="Quino_amine_DH_bsu"/>
</dbReference>
<dbReference type="SUPFAM" id="SSF50969">
    <property type="entry name" value="YVTN repeat-like/Quinoprotein amine dehydrogenase"/>
    <property type="match status" value="1"/>
</dbReference>
<dbReference type="Gene3D" id="2.60.40.10">
    <property type="entry name" value="Immunoglobulins"/>
    <property type="match status" value="3"/>
</dbReference>
<name>A0A4V3WCI2_9RHOO</name>
<dbReference type="Pfam" id="PF05345">
    <property type="entry name" value="He_PIG"/>
    <property type="match status" value="3"/>
</dbReference>
<evidence type="ECO:0000259" key="4">
    <source>
        <dbReference type="SMART" id="SM00736"/>
    </source>
</evidence>
<comment type="similarity">
    <text evidence="1">Belongs to the cycloisomerase 2 family.</text>
</comment>
<dbReference type="SMART" id="SM00736">
    <property type="entry name" value="CADG"/>
    <property type="match status" value="3"/>
</dbReference>
<dbReference type="SUPFAM" id="SSF49313">
    <property type="entry name" value="Cadherin-like"/>
    <property type="match status" value="3"/>
</dbReference>
<dbReference type="PANTHER" id="PTHR30344:SF1">
    <property type="entry name" value="6-PHOSPHOGLUCONOLACTONASE"/>
    <property type="match status" value="1"/>
</dbReference>
<proteinExistence type="inferred from homology"/>
<accession>A0A4V3WCI2</accession>
<evidence type="ECO:0000313" key="5">
    <source>
        <dbReference type="EMBL" id="THF67244.1"/>
    </source>
</evidence>
<feature type="compositionally biased region" description="Polar residues" evidence="3">
    <location>
        <begin position="3218"/>
        <end position="3240"/>
    </location>
</feature>
<dbReference type="EMBL" id="SSOC01000001">
    <property type="protein sequence ID" value="THF67244.1"/>
    <property type="molecule type" value="Genomic_DNA"/>
</dbReference>
<dbReference type="OrthoDB" id="8622301at2"/>
<organism evidence="5 6">
    <name type="scientific">Pseudothauera nasutitermitis</name>
    <dbReference type="NCBI Taxonomy" id="2565930"/>
    <lineage>
        <taxon>Bacteria</taxon>
        <taxon>Pseudomonadati</taxon>
        <taxon>Pseudomonadota</taxon>
        <taxon>Betaproteobacteria</taxon>
        <taxon>Rhodocyclales</taxon>
        <taxon>Zoogloeaceae</taxon>
        <taxon>Pseudothauera</taxon>
    </lineage>
</organism>
<feature type="domain" description="Dystroglycan-type cadherin-like" evidence="4">
    <location>
        <begin position="2847"/>
        <end position="2939"/>
    </location>
</feature>
<dbReference type="GO" id="GO:0006006">
    <property type="term" value="P:glucose metabolic process"/>
    <property type="evidence" value="ECO:0007669"/>
    <property type="project" value="UniProtKB-KW"/>
</dbReference>
<dbReference type="SUPFAM" id="SSF75011">
    <property type="entry name" value="3-carboxy-cis,cis-mucoante lactonizing enzyme"/>
    <property type="match status" value="2"/>
</dbReference>
<dbReference type="PANTHER" id="PTHR30344">
    <property type="entry name" value="6-PHOSPHOGLUCONOLACTONASE-RELATED"/>
    <property type="match status" value="1"/>
</dbReference>
<feature type="region of interest" description="Disordered" evidence="3">
    <location>
        <begin position="2918"/>
        <end position="2959"/>
    </location>
</feature>
<comment type="caution">
    <text evidence="5">The sequence shown here is derived from an EMBL/GenBank/DDBJ whole genome shotgun (WGS) entry which is preliminary data.</text>
</comment>
<dbReference type="GO" id="GO:0017057">
    <property type="term" value="F:6-phosphogluconolactonase activity"/>
    <property type="evidence" value="ECO:0007669"/>
    <property type="project" value="TreeGrafter"/>
</dbReference>
<dbReference type="Pfam" id="PF10282">
    <property type="entry name" value="Lactonase"/>
    <property type="match status" value="2"/>
</dbReference>
<evidence type="ECO:0000313" key="6">
    <source>
        <dbReference type="Proteomes" id="UP000308430"/>
    </source>
</evidence>
<protein>
    <recommendedName>
        <fullName evidence="4">Dystroglycan-type cadherin-like domain-containing protein</fullName>
    </recommendedName>
</protein>
<dbReference type="InterPro" id="IPR015943">
    <property type="entry name" value="WD40/YVTN_repeat-like_dom_sf"/>
</dbReference>
<feature type="region of interest" description="Disordered" evidence="3">
    <location>
        <begin position="3215"/>
        <end position="3240"/>
    </location>
</feature>
<feature type="domain" description="Dystroglycan-type cadherin-like" evidence="4">
    <location>
        <begin position="777"/>
        <end position="873"/>
    </location>
</feature>
<dbReference type="InterPro" id="IPR001680">
    <property type="entry name" value="WD40_rpt"/>
</dbReference>
<dbReference type="InterPro" id="IPR006644">
    <property type="entry name" value="Cadg"/>
</dbReference>
<sequence length="3240" mass="329113">MTTRRLPLRPHRALALEPRILLDAAAVTTAAEVAAEAVPPTDSAPGVEATPINSTVTITDSTDSFPAVDLFKDVTVSTETGGTEALNELVITVDSSGANQALVIDGSEITLETTDLPGFTSGNGYTYTVSVSGGATTITITLSSADASASDAQALIDGIAYRPLDKTVESGTVTVTLKSLSDDSDTAVLDISATVTIDSQINVAPVLESNGGLESRETFTPDELGIGNSSEVAYSADGQYAYVAGTGGIAVFTVDDTGALSALQTYAYADLGTVTHLVASADGKSLYAISGNSSIVHLSLGEDGRISAAQTIPTGNGNATGGLAISDDGQYVYVGTTNNDVAIYVRDAGTGALSHLDVNGDGYTDRAPGEGGSNTRNGIVITSGNYVYVAYGHISGRLLFVYQRNDDGTLSTAASYAFSTSGGGAVDYGLAVSPDGQYLYVGDPEHNVIRVFHFSDGELTPVETITQSNLASIALGSDGKTLYTTTSDGQLNVYTVAANGTLSLAGSIGTGTSGSDIAIGSDGSLLVTGGNLTRYTVVQTLNLGEPTAFADGLTLKDSNYDALDGGAGNYKGASLTFSADATGGSFGFAAGNDLALSGSTLTLNGAAIASFTVDADGRLTVVFTADTSKAVANQVLRQITYTSAAGTVAGTLVTLTVQGSDDALASNAVTLLLRANEAPQVNAGASTEVGKATTESAYTFVLPADLFTDAGNDKLTWEVTGLPSGLAFDAATRTISGTTTEIGTFTLTVKVTDTHGASASRTLDLVVEQIANRAPTVNADAASTLASATEGTAYSATLDGSLFSDADSLYGDTLSWTVTGLPDGFTFDAATLTISGTSSALGDYNLTVTVTDESGATATVELTLRVISTEEADNNAPVLSTDDINLIHAYEGAITGFSQYVYSLELSSDDSTLIVVGNSSNSHAVTPSGNSTLYVYSRDSDGNLTLVQTFVQGASDDGDDSNGIEIDGLDSATSAVYSADGQYVYLVGKNSSGTYTVTTLQVNADGTLSTTGLSITIADSSTVRQMVVSDDGKALYVVSNSYLYAYSTAADGSLTLLGSYTDGISSSNALAIANGVVYVAGSSRVAIYTVNDDGSLTWATTWSGGSTLMRSIAATDSGYVYVSRGTSGISVLHYDKDSNTVTSVATVSSPGQVWGLSLSSDGTALYAGINGTPSLYIFRVNDDGTLTQSGTMTTSDSRGLRYAMSSDGSSIYIGGFYNVPGLGLISTSMGAAYTEASTALPFADITLSDADYDALADGAGNYNGATITLQREGGANADDSFGFSEDNGLTLDGDSILLNGEKIADFTSADGTLTILFTAEVSTATANAVLRQISYTYQGGDPGASIRLTLGVKDQFASGTDRITLALAVTEVNDAPVVSATPASTKQDAGKAAADLFSDVEVSAVESAQAITSLTLTVSGLRDGASETLRIDGSTVALVEGSGTTTNGHAWSVAIDADSGVATVTISSSEGMSGEAAAALIDGLAYANTDQATGTVGERVVTLVEIQDNGGTDNGGVDTAELSIAATVLVEVGQSPTLGAETGTLDYADLISSNDWPSPYEGIQDVASAGDWVYVVRTAEVFDWNTYQSSNVSTLYVFQRGDDGALTLLQSITSTDVAALTGAAEIQVSADGGTVYVIGGESVALFAVDAGSGGLESLGSFGADLVSEHGLISDVLADGELVYVTAGSELIVFERSGDTLTQKNSYTASGTDAQFSALQLSTDGQYLFVGTSGGSTLASVYRVAGDGSLSFVMAAQGTDPAAEEQYYYTSALTLSPDGATLYAVDYDGSTYRLYTLSVDAGGNLDAVATTELDEAVKGIIVSADGAALFVIGEKSIGIHTRAADGTPTLAQTLEGAGGKNFGELRGATLSADGTRLYVAGTFSWSDGLLVLDLKAASSIHTEDGDAVALLPGGTLSDPQLDALNGGAGNYQGASIVVTRTDDGGGDHDVFGFIDGDGLTFENGSIKRDGAVIASVIDTGSSFIVTFTAAVSQADAQSVLRRIAYSNTSDDPTQYGSQATFSIQFNDGTGYSDELSASVILEGVNDPPVIGTDALAPTYNAEGERVSLFENTVIDTVEAGQQIWQVVVTLEPADAGDVLGVDGGRIALDTATSGTRTTGTGLSYNVQILDGKTIVTLYLMSTPERAAEVIDSLTYGNTGSDLSGTRSISLSVKEYADGGNDTTVVDATAVVTLANATAENTAPSLGGGATTAYTEQADAVAIAPGATVSDAQMDAFNGGSGNYDGAVLTLTLGEGSSTADVLGFAAGSGLTLENGSLKKDGVTIGSVSNADGVLTITFTDANGAIPTTADVQNALRQITYANGSDAPAASVAVSVTLSDQRGLDSAALDFAIAITAVNDVPTIDADPVLSLGDLDHLQTLTDIAGLGTLSSSVVSADGTRLYLADEQGAIALFSRDADSGELTYVSTFAAVDGLAGISQLLLSADGTSLYALRADSNAIAWFSADAAGTLTHQATIISDYGVDGGNLYGIQSIALSADGRNLYLVNAYNVAYFSRDTTTGALSYVGEIAGSMWSEPYLWQPTDIVIQDDLVFVVTSASSGSTLIVYQRDANGALELLGYTRSGSDSLTGLQHVTVSADGGTIFVASDSRIDAFSLDAASGTLTHLGSITGESIRDIAVSTDGKALFVTLADGTLNYYATATLALVSAQSGLDGAGQIALSADGGVLVVGDALEVLNAPPVAAPTFVIGGDPVLLAPALALGDAELDAAAGGAGSYQGASVTFGGQAGDVFGFQAGNGYTLDGDTIRLDGTAVATLTQAGGSATLSFTAALTKDQANALLRQITYAATTGEAGTRAVTLTLNDGAADSAVHTVLVTLLNVEDDNHAPVAGEDGYALTEATVGESYSIVLPEDLFSDADGDTLTWSVEGLPAGLSFDPATRTISGTPTAAGEIELTITVTDPSGASAERSLSLSVQAAGTEPEPEPEPEPTDEPSSEVAPSTLPADYFSATRFEAAEADGNERAPELFAATQPAAPASLAGLGAPALFDTPTPGHEAASAPPTARATLALLDTLHARREAESASAPAGALQLADGRVTPLVTLAAPDGPLLAASVEALRGAWRADVAGNRQVFALPAGLFASREPIAALTLRMADGRPLPANLRLDVERGLVIRSGLQGSSRVLELVLRVQTSDGRVLDIPITLNGLEQPDTPRDGDVPDAASQAAGKEALSLQLRESAARDLFAQARDFLATLGSDAAATPTSLPSGAAQTSAPAPLVSTES</sequence>
<dbReference type="InterPro" id="IPR050282">
    <property type="entry name" value="Cycloisomerase_2"/>
</dbReference>
<dbReference type="RefSeq" id="WP_136346653.1">
    <property type="nucleotide sequence ID" value="NZ_SSOC01000001.1"/>
</dbReference>
<dbReference type="InterPro" id="IPR013783">
    <property type="entry name" value="Ig-like_fold"/>
</dbReference>
<dbReference type="SMART" id="SM00320">
    <property type="entry name" value="WD40"/>
    <property type="match status" value="9"/>
</dbReference>
<dbReference type="GO" id="GO:0005509">
    <property type="term" value="F:calcium ion binding"/>
    <property type="evidence" value="ECO:0007669"/>
    <property type="project" value="InterPro"/>
</dbReference>
<keyword evidence="2" id="KW-0313">Glucose metabolism</keyword>
<keyword evidence="2" id="KW-0119">Carbohydrate metabolism</keyword>
<gene>
    <name evidence="5" type="ORF">E6C76_02370</name>
</gene>
<dbReference type="Gene3D" id="2.130.10.10">
    <property type="entry name" value="YVTN repeat-like/Quinoprotein amine dehydrogenase"/>
    <property type="match status" value="8"/>
</dbReference>
<feature type="domain" description="Dystroglycan-type cadherin-like" evidence="4">
    <location>
        <begin position="684"/>
        <end position="775"/>
    </location>
</feature>
<evidence type="ECO:0000256" key="1">
    <source>
        <dbReference type="ARBA" id="ARBA00005564"/>
    </source>
</evidence>
<dbReference type="SUPFAM" id="SSF69322">
    <property type="entry name" value="Tricorn protease domain 2"/>
    <property type="match status" value="1"/>
</dbReference>